<dbReference type="Proteomes" id="UP000664699">
    <property type="component" value="Unassembled WGS sequence"/>
</dbReference>
<name>A0ABS3ERI5_9HYPH</name>
<evidence type="ECO:0000313" key="1">
    <source>
        <dbReference type="EMBL" id="MBO0134627.1"/>
    </source>
</evidence>
<dbReference type="InterPro" id="IPR056082">
    <property type="entry name" value="BilB-like"/>
</dbReference>
<gene>
    <name evidence="1" type="ORF">JZX89_28190</name>
</gene>
<sequence length="157" mass="17848">MIGPDQRAFEADVVKATFRLGQAESRWRLITITWPFAFIGVNSKDDREYVFRLNCTGYPQSPPTGGPWDMGTNQILAFDLWPRGQGGRVSAVFRTDWKCGTALYLPCDRESFVGHDSWRSEMPSKIWRPADGIVQYLELVHELLHSRDYAPPLCPAA</sequence>
<proteinExistence type="predicted"/>
<comment type="caution">
    <text evidence="1">The sequence shown here is derived from an EMBL/GenBank/DDBJ whole genome shotgun (WGS) entry which is preliminary data.</text>
</comment>
<dbReference type="EMBL" id="JAFLNA010000024">
    <property type="protein sequence ID" value="MBO0134627.1"/>
    <property type="molecule type" value="Genomic_DNA"/>
</dbReference>
<organism evidence="1 2">
    <name type="scientific">Agrobacterium burrii</name>
    <dbReference type="NCBI Taxonomy" id="2815339"/>
    <lineage>
        <taxon>Bacteria</taxon>
        <taxon>Pseudomonadati</taxon>
        <taxon>Pseudomonadota</taxon>
        <taxon>Alphaproteobacteria</taxon>
        <taxon>Hyphomicrobiales</taxon>
        <taxon>Rhizobiaceae</taxon>
        <taxon>Rhizobium/Agrobacterium group</taxon>
        <taxon>Agrobacterium</taxon>
        <taxon>Agrobacterium tumefaciens complex</taxon>
    </lineage>
</organism>
<protein>
    <submittedName>
        <fullName evidence="1">Uncharacterized protein</fullName>
    </submittedName>
</protein>
<keyword evidence="2" id="KW-1185">Reference proteome</keyword>
<dbReference type="RefSeq" id="WP_207136103.1">
    <property type="nucleotide sequence ID" value="NZ_JAFLNA010000024.1"/>
</dbReference>
<dbReference type="Pfam" id="PF24702">
    <property type="entry name" value="DUF7665"/>
    <property type="match status" value="1"/>
</dbReference>
<accession>A0ABS3ERI5</accession>
<reference evidence="1 2" key="1">
    <citation type="submission" date="2021-03" db="EMBL/GenBank/DDBJ databases">
        <title>Whole genome sequence of Agrobacterium sp. strain Rnr.</title>
        <authorList>
            <person name="Mafakheri H."/>
            <person name="Taghavi S.M."/>
            <person name="Nemanja K."/>
            <person name="Osdaghi E."/>
        </authorList>
    </citation>
    <scope>NUCLEOTIDE SEQUENCE [LARGE SCALE GENOMIC DNA]</scope>
    <source>
        <strain evidence="1 2">Rnr</strain>
    </source>
</reference>
<evidence type="ECO:0000313" key="2">
    <source>
        <dbReference type="Proteomes" id="UP000664699"/>
    </source>
</evidence>